<evidence type="ECO:0000313" key="3">
    <source>
        <dbReference type="EMBL" id="MDR7277209.1"/>
    </source>
</evidence>
<dbReference type="PANTHER" id="PTHR46797">
    <property type="entry name" value="HTH-TYPE TRANSCRIPTIONAL REGULATOR"/>
    <property type="match status" value="1"/>
</dbReference>
<dbReference type="InterPro" id="IPR011051">
    <property type="entry name" value="RmlC_Cupin_sf"/>
</dbReference>
<dbReference type="Gene3D" id="2.60.120.10">
    <property type="entry name" value="Jelly Rolls"/>
    <property type="match status" value="1"/>
</dbReference>
<protein>
    <submittedName>
        <fullName evidence="3">Transcriptional regulator with XRE-family HTH domain</fullName>
    </submittedName>
</protein>
<dbReference type="InterPro" id="IPR013096">
    <property type="entry name" value="Cupin_2"/>
</dbReference>
<evidence type="ECO:0000313" key="4">
    <source>
        <dbReference type="Proteomes" id="UP001183643"/>
    </source>
</evidence>
<dbReference type="Pfam" id="PF07883">
    <property type="entry name" value="Cupin_2"/>
    <property type="match status" value="1"/>
</dbReference>
<dbReference type="SUPFAM" id="SSF51182">
    <property type="entry name" value="RmlC-like cupins"/>
    <property type="match status" value="1"/>
</dbReference>
<dbReference type="CDD" id="cd02209">
    <property type="entry name" value="cupin_XRE_C"/>
    <property type="match status" value="1"/>
</dbReference>
<feature type="domain" description="HTH cro/C1-type" evidence="2">
    <location>
        <begin position="6"/>
        <end position="60"/>
    </location>
</feature>
<keyword evidence="1" id="KW-0238">DNA-binding</keyword>
<dbReference type="GO" id="GO:0005829">
    <property type="term" value="C:cytosol"/>
    <property type="evidence" value="ECO:0007669"/>
    <property type="project" value="TreeGrafter"/>
</dbReference>
<dbReference type="InterPro" id="IPR014710">
    <property type="entry name" value="RmlC-like_jellyroll"/>
</dbReference>
<dbReference type="Proteomes" id="UP001183643">
    <property type="component" value="Unassembled WGS sequence"/>
</dbReference>
<evidence type="ECO:0000256" key="1">
    <source>
        <dbReference type="ARBA" id="ARBA00023125"/>
    </source>
</evidence>
<organism evidence="3 4">
    <name type="scientific">Catenuloplanes atrovinosus</name>
    <dbReference type="NCBI Taxonomy" id="137266"/>
    <lineage>
        <taxon>Bacteria</taxon>
        <taxon>Bacillati</taxon>
        <taxon>Actinomycetota</taxon>
        <taxon>Actinomycetes</taxon>
        <taxon>Micromonosporales</taxon>
        <taxon>Micromonosporaceae</taxon>
        <taxon>Catenuloplanes</taxon>
    </lineage>
</organism>
<dbReference type="InterPro" id="IPR050807">
    <property type="entry name" value="TransReg_Diox_bact_type"/>
</dbReference>
<reference evidence="3" key="1">
    <citation type="submission" date="2023-07" db="EMBL/GenBank/DDBJ databases">
        <title>Sequencing the genomes of 1000 actinobacteria strains.</title>
        <authorList>
            <person name="Klenk H.-P."/>
        </authorList>
    </citation>
    <scope>NUCLEOTIDE SEQUENCE</scope>
    <source>
        <strain evidence="3">DSM 44707</strain>
    </source>
</reference>
<gene>
    <name evidence="3" type="ORF">J2S41_003987</name>
</gene>
<proteinExistence type="predicted"/>
<dbReference type="GO" id="GO:0003677">
    <property type="term" value="F:DNA binding"/>
    <property type="evidence" value="ECO:0007669"/>
    <property type="project" value="UniProtKB-KW"/>
</dbReference>
<dbReference type="GO" id="GO:0003700">
    <property type="term" value="F:DNA-binding transcription factor activity"/>
    <property type="evidence" value="ECO:0007669"/>
    <property type="project" value="TreeGrafter"/>
</dbReference>
<dbReference type="Pfam" id="PF13560">
    <property type="entry name" value="HTH_31"/>
    <property type="match status" value="1"/>
</dbReference>
<dbReference type="InterPro" id="IPR001387">
    <property type="entry name" value="Cro/C1-type_HTH"/>
</dbReference>
<evidence type="ECO:0000259" key="2">
    <source>
        <dbReference type="PROSITE" id="PS50943"/>
    </source>
</evidence>
<dbReference type="SUPFAM" id="SSF47413">
    <property type="entry name" value="lambda repressor-like DNA-binding domains"/>
    <property type="match status" value="1"/>
</dbReference>
<dbReference type="SMART" id="SM00530">
    <property type="entry name" value="HTH_XRE"/>
    <property type="match status" value="1"/>
</dbReference>
<keyword evidence="4" id="KW-1185">Reference proteome</keyword>
<dbReference type="InterPro" id="IPR010982">
    <property type="entry name" value="Lambda_DNA-bd_dom_sf"/>
</dbReference>
<dbReference type="PROSITE" id="PS50943">
    <property type="entry name" value="HTH_CROC1"/>
    <property type="match status" value="1"/>
</dbReference>
<comment type="caution">
    <text evidence="3">The sequence shown here is derived from an EMBL/GenBank/DDBJ whole genome shotgun (WGS) entry which is preliminary data.</text>
</comment>
<dbReference type="PANTHER" id="PTHR46797:SF1">
    <property type="entry name" value="METHYLPHOSPHONATE SYNTHASE"/>
    <property type="match status" value="1"/>
</dbReference>
<sequence>MIGPRLRELRTAAGLTLTSAARYAGIAHSTLSRLETGRLRPTLDQLVPLARLYGVTLDELASPSPGPADRPGLHRHGATYLPLNRRPGGIQAYRVTAPGLAGPNEPAPCGHEGFQWLHVLGGTLRLVLGDRDLRLRDGESAEFDTRVPHWMSNATAAPLEMVVLFGRQGERPSITVRAAPA</sequence>
<dbReference type="RefSeq" id="WP_310369407.1">
    <property type="nucleotide sequence ID" value="NZ_JAVDYB010000001.1"/>
</dbReference>
<dbReference type="AlphaFoldDB" id="A0AAE3YRV2"/>
<dbReference type="CDD" id="cd00093">
    <property type="entry name" value="HTH_XRE"/>
    <property type="match status" value="1"/>
</dbReference>
<accession>A0AAE3YRV2</accession>
<name>A0AAE3YRV2_9ACTN</name>
<dbReference type="EMBL" id="JAVDYB010000001">
    <property type="protein sequence ID" value="MDR7277209.1"/>
    <property type="molecule type" value="Genomic_DNA"/>
</dbReference>
<dbReference type="Gene3D" id="1.10.260.40">
    <property type="entry name" value="lambda repressor-like DNA-binding domains"/>
    <property type="match status" value="1"/>
</dbReference>